<evidence type="ECO:0000313" key="1">
    <source>
        <dbReference type="EMBL" id="MBA4612354.1"/>
    </source>
</evidence>
<accession>A0A838XZC3</accession>
<dbReference type="Pfam" id="PF04311">
    <property type="entry name" value="DUF459"/>
    <property type="match status" value="1"/>
</dbReference>
<organism evidence="1 2">
    <name type="scientific">Stappia taiwanensis</name>
    <dbReference type="NCBI Taxonomy" id="992267"/>
    <lineage>
        <taxon>Bacteria</taxon>
        <taxon>Pseudomonadati</taxon>
        <taxon>Pseudomonadota</taxon>
        <taxon>Alphaproteobacteria</taxon>
        <taxon>Hyphomicrobiales</taxon>
        <taxon>Stappiaceae</taxon>
        <taxon>Stappia</taxon>
    </lineage>
</organism>
<dbReference type="InterPro" id="IPR036514">
    <property type="entry name" value="SGNH_hydro_sf"/>
</dbReference>
<dbReference type="AlphaFoldDB" id="A0A838XZC3"/>
<keyword evidence="2" id="KW-1185">Reference proteome</keyword>
<comment type="caution">
    <text evidence="1">The sequence shown here is derived from an EMBL/GenBank/DDBJ whole genome shotgun (WGS) entry which is preliminary data.</text>
</comment>
<reference evidence="1 2" key="1">
    <citation type="submission" date="2020-07" db="EMBL/GenBank/DDBJ databases">
        <authorList>
            <person name="Li M."/>
        </authorList>
    </citation>
    <scope>NUCLEOTIDE SEQUENCE [LARGE SCALE GENOMIC DNA]</scope>
    <source>
        <strain evidence="1 2">DSM 23284</strain>
    </source>
</reference>
<dbReference type="EMBL" id="JACEON010000010">
    <property type="protein sequence ID" value="MBA4612354.1"/>
    <property type="molecule type" value="Genomic_DNA"/>
</dbReference>
<dbReference type="InterPro" id="IPR007407">
    <property type="entry name" value="DUF459"/>
</dbReference>
<gene>
    <name evidence="1" type="ORF">H1W37_11870</name>
</gene>
<dbReference type="GO" id="GO:0016788">
    <property type="term" value="F:hydrolase activity, acting on ester bonds"/>
    <property type="evidence" value="ECO:0007669"/>
    <property type="project" value="UniProtKB-ARBA"/>
</dbReference>
<dbReference type="SUPFAM" id="SSF52266">
    <property type="entry name" value="SGNH hydrolase"/>
    <property type="match status" value="1"/>
</dbReference>
<reference evidence="1 2" key="2">
    <citation type="submission" date="2020-08" db="EMBL/GenBank/DDBJ databases">
        <title>Stappia taiwanensis sp. nov., isolated from a coastal thermal spring.</title>
        <authorList>
            <person name="Kampfer P."/>
        </authorList>
    </citation>
    <scope>NUCLEOTIDE SEQUENCE [LARGE SCALE GENOMIC DNA]</scope>
    <source>
        <strain evidence="1 2">DSM 23284</strain>
    </source>
</reference>
<protein>
    <submittedName>
        <fullName evidence="1">DUF459 domain-containing protein</fullName>
    </submittedName>
</protein>
<proteinExistence type="predicted"/>
<evidence type="ECO:0000313" key="2">
    <source>
        <dbReference type="Proteomes" id="UP000559404"/>
    </source>
</evidence>
<sequence length="370" mass="39867">MSVMRLVTMMLLVVLLAAGGIAGSNGDVLAQSKGPVVGGKTVRGFHPLKPLFRLFGLERERPRRPVLREQPPQQRLRPRRTEPVRPVIVEVPKEQDARTVLVMGDALAGELAEGLVATYAETPSVRVDKLVIKRAGLAGEGADALADRLRAVVQGREIAVVVVLIGSLDRRDIETANGVAAFRTAAWDALYARRVDKLLRAARDRRTPMVWIGLPPPKGQAKRADFGHINDVAKASVDAANGIYADIWDVFLDENGGFTSFGPDVAGKRRRLRSADGVGFTWPGKQKVAFFAEKEIARILGSSGAFAFDGVEDDPNFIVLTGRTTAPETDLAGGDEGNAPVVDTPQYQLIVQGVPLSGPAGRVDDFRMVP</sequence>
<dbReference type="Proteomes" id="UP000559404">
    <property type="component" value="Unassembled WGS sequence"/>
</dbReference>
<name>A0A838XZC3_9HYPH</name>
<dbReference type="RefSeq" id="WP_181760549.1">
    <property type="nucleotide sequence ID" value="NZ_JACEON010000010.1"/>
</dbReference>
<dbReference type="Gene3D" id="3.40.50.1110">
    <property type="entry name" value="SGNH hydrolase"/>
    <property type="match status" value="1"/>
</dbReference>